<evidence type="ECO:0000313" key="3">
    <source>
        <dbReference type="EMBL" id="KKY25689.1"/>
    </source>
</evidence>
<keyword evidence="1" id="KW-0175">Coiled coil</keyword>
<dbReference type="AlphaFoldDB" id="A0A0G2EU02"/>
<proteinExistence type="predicted"/>
<evidence type="ECO:0000256" key="2">
    <source>
        <dbReference type="SAM" id="MobiDB-lite"/>
    </source>
</evidence>
<evidence type="ECO:0000256" key="1">
    <source>
        <dbReference type="SAM" id="Coils"/>
    </source>
</evidence>
<reference evidence="3 4" key="1">
    <citation type="submission" date="2015-03" db="EMBL/GenBank/DDBJ databases">
        <authorList>
            <person name="Morales-Cruz A."/>
            <person name="Amrine K.C."/>
            <person name="Cantu D."/>
        </authorList>
    </citation>
    <scope>NUCLEOTIDE SEQUENCE [LARGE SCALE GENOMIC DNA]</scope>
    <source>
        <strain evidence="3">DS831</strain>
    </source>
</reference>
<accession>A0A0G2EU02</accession>
<organism evidence="3 4">
    <name type="scientific">Diplodia seriata</name>
    <dbReference type="NCBI Taxonomy" id="420778"/>
    <lineage>
        <taxon>Eukaryota</taxon>
        <taxon>Fungi</taxon>
        <taxon>Dikarya</taxon>
        <taxon>Ascomycota</taxon>
        <taxon>Pezizomycotina</taxon>
        <taxon>Dothideomycetes</taxon>
        <taxon>Dothideomycetes incertae sedis</taxon>
        <taxon>Botryosphaeriales</taxon>
        <taxon>Botryosphaeriaceae</taxon>
        <taxon>Diplodia</taxon>
    </lineage>
</organism>
<dbReference type="EMBL" id="LAQI01000036">
    <property type="protein sequence ID" value="KKY25689.1"/>
    <property type="molecule type" value="Genomic_DNA"/>
</dbReference>
<feature type="region of interest" description="Disordered" evidence="2">
    <location>
        <begin position="63"/>
        <end position="115"/>
    </location>
</feature>
<dbReference type="Proteomes" id="UP000034182">
    <property type="component" value="Unassembled WGS sequence"/>
</dbReference>
<feature type="coiled-coil region" evidence="1">
    <location>
        <begin position="21"/>
        <end position="55"/>
    </location>
</feature>
<sequence>MATLDTIFDTGPIDPMLFIELVKAEYELRVLNEEISDLEAKLRKGKENVKRMLREGRELFAGQNLFRPAHRTDGQPGLPDDPRMTDTSTTPSTSEEDNSDVVSDATELANSENCL</sequence>
<gene>
    <name evidence="3" type="ORF">UCDDS831_g02032</name>
</gene>
<protein>
    <submittedName>
        <fullName evidence="3">Uncharacterized protein</fullName>
    </submittedName>
</protein>
<comment type="caution">
    <text evidence="3">The sequence shown here is derived from an EMBL/GenBank/DDBJ whole genome shotgun (WGS) entry which is preliminary data.</text>
</comment>
<evidence type="ECO:0000313" key="4">
    <source>
        <dbReference type="Proteomes" id="UP000034182"/>
    </source>
</evidence>
<reference evidence="3 4" key="2">
    <citation type="submission" date="2015-05" db="EMBL/GenBank/DDBJ databases">
        <title>Distinctive expansion of gene families associated with plant cell wall degradation and secondary metabolism in the genomes of grapevine trunk pathogens.</title>
        <authorList>
            <person name="Lawrence D.P."/>
            <person name="Travadon R."/>
            <person name="Rolshausen P.E."/>
            <person name="Baumgartner K."/>
        </authorList>
    </citation>
    <scope>NUCLEOTIDE SEQUENCE [LARGE SCALE GENOMIC DNA]</scope>
    <source>
        <strain evidence="3">DS831</strain>
    </source>
</reference>
<name>A0A0G2EU02_9PEZI</name>